<name>A8MIN2_ALKOO</name>
<dbReference type="SUPFAM" id="SSF111126">
    <property type="entry name" value="Ligand-binding domain in the NO signalling and Golgi transport"/>
    <property type="match status" value="1"/>
</dbReference>
<dbReference type="InterPro" id="IPR004089">
    <property type="entry name" value="MCPsignal_dom"/>
</dbReference>
<dbReference type="PANTHER" id="PTHR32089">
    <property type="entry name" value="METHYL-ACCEPTING CHEMOTAXIS PROTEIN MCPB"/>
    <property type="match status" value="1"/>
</dbReference>
<dbReference type="InterPro" id="IPR011644">
    <property type="entry name" value="Heme_NO-bd"/>
</dbReference>
<dbReference type="InterPro" id="IPR038158">
    <property type="entry name" value="H-NOX_domain_sf"/>
</dbReference>
<dbReference type="eggNOG" id="COG0840">
    <property type="taxonomic scope" value="Bacteria"/>
</dbReference>
<dbReference type="AlphaFoldDB" id="A8MIN2"/>
<evidence type="ECO:0000313" key="4">
    <source>
        <dbReference type="EMBL" id="ABW19664.1"/>
    </source>
</evidence>
<dbReference type="STRING" id="350688.Clos_2128"/>
<dbReference type="KEGG" id="aoe:Clos_2128"/>
<proteinExistence type="predicted"/>
<protein>
    <submittedName>
        <fullName evidence="4">Methyl-accepting chemotaxis sensory transducer</fullName>
    </submittedName>
</protein>
<dbReference type="PROSITE" id="PS50111">
    <property type="entry name" value="CHEMOTAXIS_TRANSDUC_2"/>
    <property type="match status" value="1"/>
</dbReference>
<keyword evidence="1 2" id="KW-0807">Transducer</keyword>
<reference evidence="5" key="1">
    <citation type="submission" date="2007-10" db="EMBL/GenBank/DDBJ databases">
        <title>Complete genome of Alkaliphilus oremlandii OhILAs.</title>
        <authorList>
            <person name="Copeland A."/>
            <person name="Lucas S."/>
            <person name="Lapidus A."/>
            <person name="Barry K."/>
            <person name="Detter J.C."/>
            <person name="Glavina del Rio T."/>
            <person name="Hammon N."/>
            <person name="Israni S."/>
            <person name="Dalin E."/>
            <person name="Tice H."/>
            <person name="Pitluck S."/>
            <person name="Chain P."/>
            <person name="Malfatti S."/>
            <person name="Shin M."/>
            <person name="Vergez L."/>
            <person name="Schmutz J."/>
            <person name="Larimer F."/>
            <person name="Land M."/>
            <person name="Hauser L."/>
            <person name="Kyrpides N."/>
            <person name="Mikhailova N."/>
            <person name="Stolz J.F."/>
            <person name="Dawson A."/>
            <person name="Fisher E."/>
            <person name="Crable B."/>
            <person name="Perera E."/>
            <person name="Lisak J."/>
            <person name="Ranganathan M."/>
            <person name="Basu P."/>
            <person name="Richardson P."/>
        </authorList>
    </citation>
    <scope>NUCLEOTIDE SEQUENCE [LARGE SCALE GENOMIC DNA]</scope>
    <source>
        <strain evidence="5">OhILAs</strain>
    </source>
</reference>
<dbReference type="OrthoDB" id="1660488at2"/>
<feature type="domain" description="Methyl-accepting transducer" evidence="3">
    <location>
        <begin position="317"/>
        <end position="574"/>
    </location>
</feature>
<dbReference type="SUPFAM" id="SSF58104">
    <property type="entry name" value="Methyl-accepting chemotaxis protein (MCP) signaling domain"/>
    <property type="match status" value="1"/>
</dbReference>
<dbReference type="RefSeq" id="WP_012159973.1">
    <property type="nucleotide sequence ID" value="NC_009922.1"/>
</dbReference>
<dbReference type="GO" id="GO:0020037">
    <property type="term" value="F:heme binding"/>
    <property type="evidence" value="ECO:0007669"/>
    <property type="project" value="InterPro"/>
</dbReference>
<sequence>MKGTIVSTWLNSLRNIFDSNTVSTALKRASWDEHRIITPLEDIPDEEIFKVFEEISKLTNVPTNEIWRKVGRQNIISFNKWFPSYFERSSLKGFLMMMDDVHSQLTKLIKGATPPRLIPRDISPTEFELTYISKRGLFDYFLGLLEGSSKFFNEKMEFSVVETGVHDDGRKKLIVHIKVEKPEGKILNKTATKLLGLGFIRSLPVKISLFPSIITLLSLSFFTTNHLTSNIMISLATFLSTFFAASLITKPINIATTEITKLKEYNFSDRTELKTNDTIETLVNEFNEAKEILKKDFLFLRGGTDDLTKFVEQFTEISQTMGVFSSSISSVVTEVALSASHQAEETGEAVYKLDEYVARLSKIVDEETESKNQLEEAGRGLQKSFHEIKQTTELINDVKTKFSEVNNHGMDLSVQANKIMDISSTVESIADQTNLLALNAAIEAARAGEAGRGFTVVAEEIRKLAEHSKSAVGEINNNLMHFIQQIGNLVHKIQSQYDQLEMSTEKLDQVTINNQNSTDKVLDTSNVIVKLIDALSSETDNLNSVIENIHSLASIAEENSAASQEMSANVTQYAEKVTDLSSSIALFETLITNFKNQLKKYKI</sequence>
<accession>A8MIN2</accession>
<dbReference type="GO" id="GO:0007165">
    <property type="term" value="P:signal transduction"/>
    <property type="evidence" value="ECO:0007669"/>
    <property type="project" value="UniProtKB-KW"/>
</dbReference>
<evidence type="ECO:0000259" key="3">
    <source>
        <dbReference type="PROSITE" id="PS50111"/>
    </source>
</evidence>
<dbReference type="Pfam" id="PF00015">
    <property type="entry name" value="MCPsignal"/>
    <property type="match status" value="1"/>
</dbReference>
<keyword evidence="5" id="KW-1185">Reference proteome</keyword>
<dbReference type="SMART" id="SM00283">
    <property type="entry name" value="MA"/>
    <property type="match status" value="1"/>
</dbReference>
<dbReference type="HOGENOM" id="CLU_000445_107_18_9"/>
<evidence type="ECO:0000313" key="5">
    <source>
        <dbReference type="Proteomes" id="UP000000269"/>
    </source>
</evidence>
<dbReference type="Pfam" id="PF07700">
    <property type="entry name" value="HNOB"/>
    <property type="match status" value="1"/>
</dbReference>
<organism evidence="4 5">
    <name type="scientific">Alkaliphilus oremlandii (strain OhILAs)</name>
    <name type="common">Clostridium oremlandii (strain OhILAs)</name>
    <dbReference type="NCBI Taxonomy" id="350688"/>
    <lineage>
        <taxon>Bacteria</taxon>
        <taxon>Bacillati</taxon>
        <taxon>Bacillota</taxon>
        <taxon>Clostridia</taxon>
        <taxon>Peptostreptococcales</taxon>
        <taxon>Natronincolaceae</taxon>
        <taxon>Alkaliphilus</taxon>
    </lineage>
</organism>
<dbReference type="GO" id="GO:0016020">
    <property type="term" value="C:membrane"/>
    <property type="evidence" value="ECO:0007669"/>
    <property type="project" value="InterPro"/>
</dbReference>
<dbReference type="PANTHER" id="PTHR32089:SF112">
    <property type="entry name" value="LYSOZYME-LIKE PROTEIN-RELATED"/>
    <property type="match status" value="1"/>
</dbReference>
<dbReference type="InterPro" id="IPR024096">
    <property type="entry name" value="NO_sig/Golgi_transp_ligand-bd"/>
</dbReference>
<evidence type="ECO:0000256" key="1">
    <source>
        <dbReference type="ARBA" id="ARBA00023224"/>
    </source>
</evidence>
<gene>
    <name evidence="4" type="ordered locus">Clos_2128</name>
</gene>
<dbReference type="Gene3D" id="6.10.340.10">
    <property type="match status" value="1"/>
</dbReference>
<dbReference type="Gene3D" id="1.10.287.950">
    <property type="entry name" value="Methyl-accepting chemotaxis protein"/>
    <property type="match status" value="1"/>
</dbReference>
<dbReference type="EMBL" id="CP000853">
    <property type="protein sequence ID" value="ABW19664.1"/>
    <property type="molecule type" value="Genomic_DNA"/>
</dbReference>
<dbReference type="Proteomes" id="UP000000269">
    <property type="component" value="Chromosome"/>
</dbReference>
<dbReference type="Gene3D" id="3.90.1520.10">
    <property type="entry name" value="H-NOX domain"/>
    <property type="match status" value="1"/>
</dbReference>
<evidence type="ECO:0000256" key="2">
    <source>
        <dbReference type="PROSITE-ProRule" id="PRU00284"/>
    </source>
</evidence>